<keyword evidence="3 6" id="KW-0812">Transmembrane</keyword>
<dbReference type="RefSeq" id="WP_087677728.1">
    <property type="nucleotide sequence ID" value="NZ_FUWV01000001.1"/>
</dbReference>
<protein>
    <recommendedName>
        <fullName evidence="6">Probable membrane transporter protein</fullName>
    </recommendedName>
</protein>
<evidence type="ECO:0000256" key="3">
    <source>
        <dbReference type="ARBA" id="ARBA00022692"/>
    </source>
</evidence>
<accession>A0A1T4K203</accession>
<feature type="transmembrane region" description="Helical" evidence="6">
    <location>
        <begin position="68"/>
        <end position="88"/>
    </location>
</feature>
<dbReference type="PANTHER" id="PTHR43701:SF2">
    <property type="entry name" value="MEMBRANE TRANSPORTER PROTEIN YJNA-RELATED"/>
    <property type="match status" value="1"/>
</dbReference>
<keyword evidence="6" id="KW-1003">Cell membrane</keyword>
<organism evidence="7 8">
    <name type="scientific">Garciella nitratireducens DSM 15102</name>
    <dbReference type="NCBI Taxonomy" id="1121911"/>
    <lineage>
        <taxon>Bacteria</taxon>
        <taxon>Bacillati</taxon>
        <taxon>Bacillota</taxon>
        <taxon>Clostridia</taxon>
        <taxon>Eubacteriales</taxon>
        <taxon>Eubacteriaceae</taxon>
        <taxon>Garciella</taxon>
    </lineage>
</organism>
<feature type="transmembrane region" description="Helical" evidence="6">
    <location>
        <begin position="12"/>
        <end position="32"/>
    </location>
</feature>
<dbReference type="InterPro" id="IPR002781">
    <property type="entry name" value="TM_pro_TauE-like"/>
</dbReference>
<keyword evidence="8" id="KW-1185">Reference proteome</keyword>
<dbReference type="GO" id="GO:0005886">
    <property type="term" value="C:plasma membrane"/>
    <property type="evidence" value="ECO:0007669"/>
    <property type="project" value="UniProtKB-SubCell"/>
</dbReference>
<dbReference type="OrthoDB" id="25340at2"/>
<reference evidence="7 8" key="1">
    <citation type="submission" date="2017-02" db="EMBL/GenBank/DDBJ databases">
        <authorList>
            <person name="Peterson S.W."/>
        </authorList>
    </citation>
    <scope>NUCLEOTIDE SEQUENCE [LARGE SCALE GENOMIC DNA]</scope>
    <source>
        <strain evidence="7 8">DSM 15102</strain>
    </source>
</reference>
<evidence type="ECO:0000313" key="7">
    <source>
        <dbReference type="EMBL" id="SJZ36413.1"/>
    </source>
</evidence>
<name>A0A1T4K203_9FIRM</name>
<dbReference type="EMBL" id="FUWV01000001">
    <property type="protein sequence ID" value="SJZ36413.1"/>
    <property type="molecule type" value="Genomic_DNA"/>
</dbReference>
<dbReference type="PANTHER" id="PTHR43701">
    <property type="entry name" value="MEMBRANE TRANSPORTER PROTEIN MJ0441-RELATED"/>
    <property type="match status" value="1"/>
</dbReference>
<dbReference type="Pfam" id="PF01925">
    <property type="entry name" value="TauE"/>
    <property type="match status" value="1"/>
</dbReference>
<evidence type="ECO:0000256" key="4">
    <source>
        <dbReference type="ARBA" id="ARBA00022989"/>
    </source>
</evidence>
<evidence type="ECO:0000313" key="8">
    <source>
        <dbReference type="Proteomes" id="UP000196365"/>
    </source>
</evidence>
<comment type="subcellular location">
    <subcellularLocation>
        <location evidence="6">Cell membrane</location>
        <topology evidence="6">Multi-pass membrane protein</topology>
    </subcellularLocation>
    <subcellularLocation>
        <location evidence="1">Membrane</location>
        <topology evidence="1">Multi-pass membrane protein</topology>
    </subcellularLocation>
</comment>
<evidence type="ECO:0000256" key="6">
    <source>
        <dbReference type="RuleBase" id="RU363041"/>
    </source>
</evidence>
<dbReference type="Proteomes" id="UP000196365">
    <property type="component" value="Unassembled WGS sequence"/>
</dbReference>
<evidence type="ECO:0000256" key="5">
    <source>
        <dbReference type="ARBA" id="ARBA00023136"/>
    </source>
</evidence>
<keyword evidence="4 6" id="KW-1133">Transmembrane helix</keyword>
<proteinExistence type="inferred from homology"/>
<sequence length="117" mass="12886">MLYFITGIFSGFLGGMGIGGGTILIPTLVFFLHINQKIAQSINLLSFIPLSIVAIITHLKNKNINIKIALYLIIPGLIGALLGSTLAISLSTNYLKKIFSIFLFIMGFYQLFCKEKE</sequence>
<gene>
    <name evidence="7" type="ORF">SAMN02745973_00289</name>
</gene>
<keyword evidence="5 6" id="KW-0472">Membrane</keyword>
<dbReference type="AlphaFoldDB" id="A0A1T4K203"/>
<comment type="similarity">
    <text evidence="2 6">Belongs to the 4-toluene sulfonate uptake permease (TSUP) (TC 2.A.102) family.</text>
</comment>
<dbReference type="InterPro" id="IPR051598">
    <property type="entry name" value="TSUP/Inactive_protease-like"/>
</dbReference>
<evidence type="ECO:0000256" key="2">
    <source>
        <dbReference type="ARBA" id="ARBA00009142"/>
    </source>
</evidence>
<evidence type="ECO:0000256" key="1">
    <source>
        <dbReference type="ARBA" id="ARBA00004141"/>
    </source>
</evidence>
<feature type="transmembrane region" description="Helical" evidence="6">
    <location>
        <begin position="38"/>
        <end position="56"/>
    </location>
</feature>